<dbReference type="Pfam" id="PF03770">
    <property type="entry name" value="IPK"/>
    <property type="match status" value="1"/>
</dbReference>
<evidence type="ECO:0000256" key="1">
    <source>
        <dbReference type="ARBA" id="ARBA00007374"/>
    </source>
</evidence>
<keyword evidence="2 6" id="KW-0808">Transferase</keyword>
<dbReference type="GO" id="GO:0005524">
    <property type="term" value="F:ATP binding"/>
    <property type="evidence" value="ECO:0007669"/>
    <property type="project" value="UniProtKB-KW"/>
</dbReference>
<keyword evidence="5" id="KW-0067">ATP-binding</keyword>
<organism evidence="8">
    <name type="scientific">Photinus pyralis</name>
    <name type="common">Common eastern firefly</name>
    <name type="synonym">Lampyris pyralis</name>
    <dbReference type="NCBI Taxonomy" id="7054"/>
    <lineage>
        <taxon>Eukaryota</taxon>
        <taxon>Metazoa</taxon>
        <taxon>Ecdysozoa</taxon>
        <taxon>Arthropoda</taxon>
        <taxon>Hexapoda</taxon>
        <taxon>Insecta</taxon>
        <taxon>Pterygota</taxon>
        <taxon>Neoptera</taxon>
        <taxon>Endopterygota</taxon>
        <taxon>Coleoptera</taxon>
        <taxon>Polyphaga</taxon>
        <taxon>Elateriformia</taxon>
        <taxon>Elateroidea</taxon>
        <taxon>Lampyridae</taxon>
        <taxon>Lampyrinae</taxon>
        <taxon>Photinus</taxon>
    </lineage>
</organism>
<feature type="region of interest" description="Disordered" evidence="7">
    <location>
        <begin position="353"/>
        <end position="372"/>
    </location>
</feature>
<comment type="similarity">
    <text evidence="1 6">Belongs to the inositol phosphokinase (IPK) family.</text>
</comment>
<reference evidence="8" key="1">
    <citation type="journal article" date="2016" name="Sci. Rep.">
        <title>Molecular characterization of firefly nuptial gifts: a multi-omics approach sheds light on postcopulatory sexual selection.</title>
        <authorList>
            <person name="Al-Wathiqui N."/>
            <person name="Fallon T.R."/>
            <person name="South A."/>
            <person name="Weng J.K."/>
            <person name="Lewis S.M."/>
        </authorList>
    </citation>
    <scope>NUCLEOTIDE SEQUENCE</scope>
</reference>
<dbReference type="PANTHER" id="PTHR12400:SF97">
    <property type="entry name" value="KINASE"/>
    <property type="match status" value="1"/>
</dbReference>
<feature type="region of interest" description="Disordered" evidence="7">
    <location>
        <begin position="231"/>
        <end position="300"/>
    </location>
</feature>
<dbReference type="PANTHER" id="PTHR12400">
    <property type="entry name" value="INOSITOL POLYPHOSPHATE KINASE"/>
    <property type="match status" value="1"/>
</dbReference>
<evidence type="ECO:0000256" key="3">
    <source>
        <dbReference type="ARBA" id="ARBA00022741"/>
    </source>
</evidence>
<keyword evidence="3" id="KW-0547">Nucleotide-binding</keyword>
<name>A0A1Y1MGB5_PHOPY</name>
<feature type="compositionally biased region" description="Polar residues" evidence="7">
    <location>
        <begin position="279"/>
        <end position="290"/>
    </location>
</feature>
<dbReference type="InterPro" id="IPR005522">
    <property type="entry name" value="IPK"/>
</dbReference>
<keyword evidence="4 6" id="KW-0418">Kinase</keyword>
<dbReference type="InterPro" id="IPR038286">
    <property type="entry name" value="IPK_sf"/>
</dbReference>
<dbReference type="GO" id="GO:0000828">
    <property type="term" value="F:inositol hexakisphosphate kinase activity"/>
    <property type="evidence" value="ECO:0007669"/>
    <property type="project" value="TreeGrafter"/>
</dbReference>
<sequence length="812" mass="91932">MECFTGLWSRRLEEDKITPPWIIGGLNYAPTPTKDYLRLLDFQPESYRGQVNKIVRADSSESVFNNRAYETIDRVVTRENNFSESSRIGSKLIMETEEEMKNLIQIKAEKHSTYYRKLHAGESSTEQMAKPVTAGISTQEYISDSKKCDPPGATVDVPDVNPQLTASETSAYKQRNRRIGVFELEQELTQEGEVFVSVKDLREKYMAMLEEVNKPTGDSSRITAKKEKFVCGRDSTDSPGIDETFLAPPPSGYCSSSASAGSDDEREKSWFKYPRLRRSGSTDSAVGLNQSDDENSPTFDKKDDVLHYPFIKSPYSPRGSVDHINVPSKTLIEAKFVPYLLDRKGSVCGSECNEGGDEKGGGDSRRPSCFTDEGEEPPRFRFWRTPSVVVSDYSDDVVGLSLEDIEFFRNQRREVTSSPDSSVHSSCSNLNYCGSTISNLDAEYILRTPFRKLSDCSTCSTFSGDEDTEITCEPIKERIKPSGWRKLRSIVQWTPFFQIYKKQRYPWVQLAGHQGNFKAGPDQGTILKKLSAKEEQCFKLLMSDALRPYVPEYKGQVTSEDGDCSYIQLQDLLGDFNSPCVMDCKIGVRTYLEEELAKAKENPKLRKDMYEKMIQIDPNAPTEEEHRLKAVTKPRYMVWRETISSTATLGFRIEGIRKSDGSSSKDFKTTKTREQVIQAFSEFTDTCSHSIPKYIQRLQAIKATLENSEFFNSHEIIGSSLLFVHDRYNANVWLIDFAKSLLLPNEIKIDHNSCWKVGNHEDGYLIGINNIISIFVTLLEKQRVCVTPPLNLSDPTDSIQSKGIEKEEALVS</sequence>
<feature type="compositionally biased region" description="Low complexity" evidence="7">
    <location>
        <begin position="252"/>
        <end position="261"/>
    </location>
</feature>
<dbReference type="EMBL" id="GEZM01036928">
    <property type="protein sequence ID" value="JAV82337.1"/>
    <property type="molecule type" value="Transcribed_RNA"/>
</dbReference>
<dbReference type="GO" id="GO:0005634">
    <property type="term" value="C:nucleus"/>
    <property type="evidence" value="ECO:0007669"/>
    <property type="project" value="TreeGrafter"/>
</dbReference>
<evidence type="ECO:0000256" key="5">
    <source>
        <dbReference type="ARBA" id="ARBA00022840"/>
    </source>
</evidence>
<dbReference type="Gene3D" id="3.30.470.160">
    <property type="entry name" value="Inositol polyphosphate kinase"/>
    <property type="match status" value="1"/>
</dbReference>
<dbReference type="FunFam" id="3.30.470.160:FF:000001">
    <property type="entry name" value="Kinase"/>
    <property type="match status" value="1"/>
</dbReference>
<accession>A0A1Y1MGB5</accession>
<feature type="compositionally biased region" description="Basic and acidic residues" evidence="7">
    <location>
        <begin position="356"/>
        <end position="366"/>
    </location>
</feature>
<dbReference type="AlphaFoldDB" id="A0A1Y1MGB5"/>
<dbReference type="GO" id="GO:0032958">
    <property type="term" value="P:inositol phosphate biosynthetic process"/>
    <property type="evidence" value="ECO:0007669"/>
    <property type="project" value="InterPro"/>
</dbReference>
<evidence type="ECO:0000256" key="6">
    <source>
        <dbReference type="RuleBase" id="RU363090"/>
    </source>
</evidence>
<evidence type="ECO:0000256" key="7">
    <source>
        <dbReference type="SAM" id="MobiDB-lite"/>
    </source>
</evidence>
<evidence type="ECO:0000256" key="4">
    <source>
        <dbReference type="ARBA" id="ARBA00022777"/>
    </source>
</evidence>
<protein>
    <recommendedName>
        <fullName evidence="6">Kinase</fullName>
        <ecNumber evidence="6">2.7.-.-</ecNumber>
    </recommendedName>
</protein>
<dbReference type="GO" id="GO:0005737">
    <property type="term" value="C:cytoplasm"/>
    <property type="evidence" value="ECO:0007669"/>
    <property type="project" value="TreeGrafter"/>
</dbReference>
<evidence type="ECO:0000313" key="8">
    <source>
        <dbReference type="EMBL" id="JAV82337.1"/>
    </source>
</evidence>
<dbReference type="EC" id="2.7.-.-" evidence="6"/>
<dbReference type="GO" id="GO:0046854">
    <property type="term" value="P:phosphatidylinositol phosphate biosynthetic process"/>
    <property type="evidence" value="ECO:0007669"/>
    <property type="project" value="TreeGrafter"/>
</dbReference>
<proteinExistence type="inferred from homology"/>
<dbReference type="SUPFAM" id="SSF56104">
    <property type="entry name" value="SAICAR synthase-like"/>
    <property type="match status" value="1"/>
</dbReference>
<evidence type="ECO:0000256" key="2">
    <source>
        <dbReference type="ARBA" id="ARBA00022679"/>
    </source>
</evidence>